<dbReference type="Proteomes" id="UP000324832">
    <property type="component" value="Unassembled WGS sequence"/>
</dbReference>
<dbReference type="EMBL" id="FZQP02004490">
    <property type="protein sequence ID" value="VVD00167.1"/>
    <property type="molecule type" value="Genomic_DNA"/>
</dbReference>
<name>A0A5E4QQH3_9NEOP</name>
<accession>A0A5E4QQH3</accession>
<organism evidence="1 2">
    <name type="scientific">Leptidea sinapis</name>
    <dbReference type="NCBI Taxonomy" id="189913"/>
    <lineage>
        <taxon>Eukaryota</taxon>
        <taxon>Metazoa</taxon>
        <taxon>Ecdysozoa</taxon>
        <taxon>Arthropoda</taxon>
        <taxon>Hexapoda</taxon>
        <taxon>Insecta</taxon>
        <taxon>Pterygota</taxon>
        <taxon>Neoptera</taxon>
        <taxon>Endopterygota</taxon>
        <taxon>Lepidoptera</taxon>
        <taxon>Glossata</taxon>
        <taxon>Ditrysia</taxon>
        <taxon>Papilionoidea</taxon>
        <taxon>Pieridae</taxon>
        <taxon>Dismorphiinae</taxon>
        <taxon>Leptidea</taxon>
    </lineage>
</organism>
<sequence length="128" mass="14563">MNIKGLEDFKLVMATITQIQAFTITAEVKYRGMQETFNMLRQHGLEVPDEDMEFAKNLAASWGDLYQSSIFRGNTLEQTKEKFSKLNVEEISNFLNELDAFVEKFDSEGPGTVGEDLDRGLVLMELNT</sequence>
<evidence type="ECO:0000313" key="1">
    <source>
        <dbReference type="EMBL" id="VVD00167.1"/>
    </source>
</evidence>
<evidence type="ECO:0000313" key="2">
    <source>
        <dbReference type="Proteomes" id="UP000324832"/>
    </source>
</evidence>
<dbReference type="AlphaFoldDB" id="A0A5E4QQH3"/>
<keyword evidence="2" id="KW-1185">Reference proteome</keyword>
<gene>
    <name evidence="1" type="ORF">LSINAPIS_LOCUS10861</name>
</gene>
<reference evidence="1 2" key="1">
    <citation type="submission" date="2017-07" db="EMBL/GenBank/DDBJ databases">
        <authorList>
            <person name="Talla V."/>
            <person name="Backstrom N."/>
        </authorList>
    </citation>
    <scope>NUCLEOTIDE SEQUENCE [LARGE SCALE GENOMIC DNA]</scope>
</reference>
<proteinExistence type="predicted"/>
<protein>
    <submittedName>
        <fullName evidence="1">Uncharacterized protein</fullName>
    </submittedName>
</protein>